<dbReference type="EMBL" id="OZ034817">
    <property type="protein sequence ID" value="CAL1381464.1"/>
    <property type="molecule type" value="Genomic_DNA"/>
</dbReference>
<keyword evidence="2" id="KW-1185">Reference proteome</keyword>
<sequence>MRIGRTLMVAGPPIGSGCGPMLIVDAAQARGFDTLVVMPPPRLWNTARRHDVLQHLRATGVGLRDPHSACLETWIKESDMCASQRASKLVRRKEADWQEPLGVAPLTDLDLLRRVPVRACPLGPEIW</sequence>
<dbReference type="PROSITE" id="PS51257">
    <property type="entry name" value="PROKAR_LIPOPROTEIN"/>
    <property type="match status" value="1"/>
</dbReference>
<name>A0AAV2E6J8_9ROSI</name>
<gene>
    <name evidence="1" type="ORF">LTRI10_LOCUS22842</name>
</gene>
<accession>A0AAV2E6J8</accession>
<evidence type="ECO:0000313" key="1">
    <source>
        <dbReference type="EMBL" id="CAL1381464.1"/>
    </source>
</evidence>
<dbReference type="AlphaFoldDB" id="A0AAV2E6J8"/>
<evidence type="ECO:0000313" key="2">
    <source>
        <dbReference type="Proteomes" id="UP001497516"/>
    </source>
</evidence>
<reference evidence="1 2" key="1">
    <citation type="submission" date="2024-04" db="EMBL/GenBank/DDBJ databases">
        <authorList>
            <person name="Fracassetti M."/>
        </authorList>
    </citation>
    <scope>NUCLEOTIDE SEQUENCE [LARGE SCALE GENOMIC DNA]</scope>
</reference>
<dbReference type="Proteomes" id="UP001497516">
    <property type="component" value="Chromosome 4"/>
</dbReference>
<organism evidence="1 2">
    <name type="scientific">Linum trigynum</name>
    <dbReference type="NCBI Taxonomy" id="586398"/>
    <lineage>
        <taxon>Eukaryota</taxon>
        <taxon>Viridiplantae</taxon>
        <taxon>Streptophyta</taxon>
        <taxon>Embryophyta</taxon>
        <taxon>Tracheophyta</taxon>
        <taxon>Spermatophyta</taxon>
        <taxon>Magnoliopsida</taxon>
        <taxon>eudicotyledons</taxon>
        <taxon>Gunneridae</taxon>
        <taxon>Pentapetalae</taxon>
        <taxon>rosids</taxon>
        <taxon>fabids</taxon>
        <taxon>Malpighiales</taxon>
        <taxon>Linaceae</taxon>
        <taxon>Linum</taxon>
    </lineage>
</organism>
<protein>
    <submittedName>
        <fullName evidence="1">Uncharacterized protein</fullName>
    </submittedName>
</protein>
<proteinExistence type="predicted"/>